<dbReference type="Proteomes" id="UP000011087">
    <property type="component" value="Unassembled WGS sequence"/>
</dbReference>
<dbReference type="HOGENOM" id="CLU_981594_0_0_1"/>
<gene>
    <name evidence="2" type="ORF">GUITHDRAFT_112530</name>
</gene>
<feature type="region of interest" description="Disordered" evidence="1">
    <location>
        <begin position="93"/>
        <end position="127"/>
    </location>
</feature>
<dbReference type="GeneID" id="17298078"/>
<sequence length="284" mass="32382">MGQVTSVLPHEGGGGAQTTQSLQELEDGRDGNEYFLTSFDHGGAALTAEDDFLLARAHGTLLDDFDEEEARSRRRGEEEWTRYSNKPDLITFDDLVSLDNGEERDVSDGEEEYPPASASASGQEESKLQLLQNLSDVESKLVDKYREYARLHHDIVPIKNRDKSNLFYRPQGQSPGWHPGGRFAFREDATDAIHDLQEREIELAKAEKKKFLKAIKDRIELKKQRVKKHNRGAQAQVFSSKFDQVLEHQETMKKKAKNKSLNATMTKQRVMEESCERMEKVKSP</sequence>
<feature type="region of interest" description="Disordered" evidence="1">
    <location>
        <begin position="1"/>
        <end position="33"/>
    </location>
</feature>
<dbReference type="KEGG" id="gtt:GUITHDRAFT_112530"/>
<dbReference type="AlphaFoldDB" id="L1IZK9"/>
<dbReference type="EnsemblProtists" id="EKX41319">
    <property type="protein sequence ID" value="EKX41319"/>
    <property type="gene ID" value="GUITHDRAFT_112530"/>
</dbReference>
<reference evidence="3" key="3">
    <citation type="submission" date="2016-03" db="UniProtKB">
        <authorList>
            <consortium name="EnsemblProtists"/>
        </authorList>
    </citation>
    <scope>IDENTIFICATION</scope>
</reference>
<evidence type="ECO:0000313" key="3">
    <source>
        <dbReference type="EnsemblProtists" id="EKX41319"/>
    </source>
</evidence>
<evidence type="ECO:0000313" key="2">
    <source>
        <dbReference type="EMBL" id="EKX41319.1"/>
    </source>
</evidence>
<keyword evidence="4" id="KW-1185">Reference proteome</keyword>
<dbReference type="EMBL" id="JH993024">
    <property type="protein sequence ID" value="EKX41319.1"/>
    <property type="molecule type" value="Genomic_DNA"/>
</dbReference>
<feature type="compositionally biased region" description="Polar residues" evidence="1">
    <location>
        <begin position="118"/>
        <end position="127"/>
    </location>
</feature>
<dbReference type="PaxDb" id="55529-EKX41319"/>
<protein>
    <submittedName>
        <fullName evidence="2 3">Uncharacterized protein</fullName>
    </submittedName>
</protein>
<reference evidence="2 4" key="1">
    <citation type="journal article" date="2012" name="Nature">
        <title>Algal genomes reveal evolutionary mosaicism and the fate of nucleomorphs.</title>
        <authorList>
            <consortium name="DOE Joint Genome Institute"/>
            <person name="Curtis B.A."/>
            <person name="Tanifuji G."/>
            <person name="Burki F."/>
            <person name="Gruber A."/>
            <person name="Irimia M."/>
            <person name="Maruyama S."/>
            <person name="Arias M.C."/>
            <person name="Ball S.G."/>
            <person name="Gile G.H."/>
            <person name="Hirakawa Y."/>
            <person name="Hopkins J.F."/>
            <person name="Kuo A."/>
            <person name="Rensing S.A."/>
            <person name="Schmutz J."/>
            <person name="Symeonidi A."/>
            <person name="Elias M."/>
            <person name="Eveleigh R.J."/>
            <person name="Herman E.K."/>
            <person name="Klute M.J."/>
            <person name="Nakayama T."/>
            <person name="Obornik M."/>
            <person name="Reyes-Prieto A."/>
            <person name="Armbrust E.V."/>
            <person name="Aves S.J."/>
            <person name="Beiko R.G."/>
            <person name="Coutinho P."/>
            <person name="Dacks J.B."/>
            <person name="Durnford D.G."/>
            <person name="Fast N.M."/>
            <person name="Green B.R."/>
            <person name="Grisdale C.J."/>
            <person name="Hempel F."/>
            <person name="Henrissat B."/>
            <person name="Hoppner M.P."/>
            <person name="Ishida K."/>
            <person name="Kim E."/>
            <person name="Koreny L."/>
            <person name="Kroth P.G."/>
            <person name="Liu Y."/>
            <person name="Malik S.B."/>
            <person name="Maier U.G."/>
            <person name="McRose D."/>
            <person name="Mock T."/>
            <person name="Neilson J.A."/>
            <person name="Onodera N.T."/>
            <person name="Poole A.M."/>
            <person name="Pritham E.J."/>
            <person name="Richards T.A."/>
            <person name="Rocap G."/>
            <person name="Roy S.W."/>
            <person name="Sarai C."/>
            <person name="Schaack S."/>
            <person name="Shirato S."/>
            <person name="Slamovits C.H."/>
            <person name="Spencer D.F."/>
            <person name="Suzuki S."/>
            <person name="Worden A.Z."/>
            <person name="Zauner S."/>
            <person name="Barry K."/>
            <person name="Bell C."/>
            <person name="Bharti A.K."/>
            <person name="Crow J.A."/>
            <person name="Grimwood J."/>
            <person name="Kramer R."/>
            <person name="Lindquist E."/>
            <person name="Lucas S."/>
            <person name="Salamov A."/>
            <person name="McFadden G.I."/>
            <person name="Lane C.E."/>
            <person name="Keeling P.J."/>
            <person name="Gray M.W."/>
            <person name="Grigoriev I.V."/>
            <person name="Archibald J.M."/>
        </authorList>
    </citation>
    <scope>NUCLEOTIDE SEQUENCE</scope>
    <source>
        <strain evidence="2 4">CCMP2712</strain>
    </source>
</reference>
<feature type="region of interest" description="Disordered" evidence="1">
    <location>
        <begin position="250"/>
        <end position="284"/>
    </location>
</feature>
<accession>L1IZK9</accession>
<organism evidence="2">
    <name type="scientific">Guillardia theta (strain CCMP2712)</name>
    <name type="common">Cryptophyte</name>
    <dbReference type="NCBI Taxonomy" id="905079"/>
    <lineage>
        <taxon>Eukaryota</taxon>
        <taxon>Cryptophyceae</taxon>
        <taxon>Pyrenomonadales</taxon>
        <taxon>Geminigeraceae</taxon>
        <taxon>Guillardia</taxon>
    </lineage>
</organism>
<feature type="compositionally biased region" description="Basic and acidic residues" evidence="1">
    <location>
        <begin position="269"/>
        <end position="284"/>
    </location>
</feature>
<proteinExistence type="predicted"/>
<evidence type="ECO:0000256" key="1">
    <source>
        <dbReference type="SAM" id="MobiDB-lite"/>
    </source>
</evidence>
<evidence type="ECO:0000313" key="4">
    <source>
        <dbReference type="Proteomes" id="UP000011087"/>
    </source>
</evidence>
<dbReference type="RefSeq" id="XP_005828299.1">
    <property type="nucleotide sequence ID" value="XM_005828242.1"/>
</dbReference>
<reference evidence="4" key="2">
    <citation type="submission" date="2012-11" db="EMBL/GenBank/DDBJ databases">
        <authorList>
            <person name="Kuo A."/>
            <person name="Curtis B.A."/>
            <person name="Tanifuji G."/>
            <person name="Burki F."/>
            <person name="Gruber A."/>
            <person name="Irimia M."/>
            <person name="Maruyama S."/>
            <person name="Arias M.C."/>
            <person name="Ball S.G."/>
            <person name="Gile G.H."/>
            <person name="Hirakawa Y."/>
            <person name="Hopkins J.F."/>
            <person name="Rensing S.A."/>
            <person name="Schmutz J."/>
            <person name="Symeonidi A."/>
            <person name="Elias M."/>
            <person name="Eveleigh R.J."/>
            <person name="Herman E.K."/>
            <person name="Klute M.J."/>
            <person name="Nakayama T."/>
            <person name="Obornik M."/>
            <person name="Reyes-Prieto A."/>
            <person name="Armbrust E.V."/>
            <person name="Aves S.J."/>
            <person name="Beiko R.G."/>
            <person name="Coutinho P."/>
            <person name="Dacks J.B."/>
            <person name="Durnford D.G."/>
            <person name="Fast N.M."/>
            <person name="Green B.R."/>
            <person name="Grisdale C."/>
            <person name="Hempe F."/>
            <person name="Henrissat B."/>
            <person name="Hoppner M.P."/>
            <person name="Ishida K.-I."/>
            <person name="Kim E."/>
            <person name="Koreny L."/>
            <person name="Kroth P.G."/>
            <person name="Liu Y."/>
            <person name="Malik S.-B."/>
            <person name="Maier U.G."/>
            <person name="McRose D."/>
            <person name="Mock T."/>
            <person name="Neilson J.A."/>
            <person name="Onodera N.T."/>
            <person name="Poole A.M."/>
            <person name="Pritham E.J."/>
            <person name="Richards T.A."/>
            <person name="Rocap G."/>
            <person name="Roy S.W."/>
            <person name="Sarai C."/>
            <person name="Schaack S."/>
            <person name="Shirato S."/>
            <person name="Slamovits C.H."/>
            <person name="Spencer D.F."/>
            <person name="Suzuki S."/>
            <person name="Worden A.Z."/>
            <person name="Zauner S."/>
            <person name="Barry K."/>
            <person name="Bell C."/>
            <person name="Bharti A.K."/>
            <person name="Crow J.A."/>
            <person name="Grimwood J."/>
            <person name="Kramer R."/>
            <person name="Lindquist E."/>
            <person name="Lucas S."/>
            <person name="Salamov A."/>
            <person name="McFadden G.I."/>
            <person name="Lane C.E."/>
            <person name="Keeling P.J."/>
            <person name="Gray M.W."/>
            <person name="Grigoriev I.V."/>
            <person name="Archibald J.M."/>
        </authorList>
    </citation>
    <scope>NUCLEOTIDE SEQUENCE</scope>
    <source>
        <strain evidence="4">CCMP2712</strain>
    </source>
</reference>
<name>L1IZK9_GUITC</name>